<accession>A0ACC2HYS8</accession>
<proteinExistence type="predicted"/>
<reference evidence="1" key="1">
    <citation type="submission" date="2022-11" db="EMBL/GenBank/DDBJ databases">
        <title>Genome Sequence of Boeremia exigua.</title>
        <authorList>
            <person name="Buettner E."/>
        </authorList>
    </citation>
    <scope>NUCLEOTIDE SEQUENCE</scope>
    <source>
        <strain evidence="1">CU02</strain>
    </source>
</reference>
<sequence>MSKALQIATTVVSWTSFLAAIGSCVLRCCCCKMVKRKWKADDFMSLVVGAFLLGASALWQRALSLGCSKPEPNNCDHLDSNGDILTWLFVSSMIFDALLHFVIRMAFFTFYMHISAQSDFRFCVGMGFGMNGMLLIFNVLIIVFRCKPVSAAFRPMEGMNSQCMDSGFALFAPAILNSLLNLYVLILPMPTFYSIQLPTRRKIHICCMFTIGGVAVALGFIRIRSLRTINIGRGTPATVGEMMILGALGMSLAAIAHNLPSLIVLWGHIANSRPTTRRRLCNVKARGKLQGTTMYGFEAAVCGINRLPRRTLSTASVTRLVDRPLPALPVEARYPVVNDGFGSQPRTPPRPV</sequence>
<name>A0ACC2HYS8_9PLEO</name>
<comment type="caution">
    <text evidence="1">The sequence shown here is derived from an EMBL/GenBank/DDBJ whole genome shotgun (WGS) entry which is preliminary data.</text>
</comment>
<protein>
    <submittedName>
        <fullName evidence="1">Uncharacterized protein</fullName>
    </submittedName>
</protein>
<gene>
    <name evidence="1" type="ORF">OPT61_g8517</name>
</gene>
<dbReference type="Proteomes" id="UP001153331">
    <property type="component" value="Unassembled WGS sequence"/>
</dbReference>
<evidence type="ECO:0000313" key="2">
    <source>
        <dbReference type="Proteomes" id="UP001153331"/>
    </source>
</evidence>
<keyword evidence="2" id="KW-1185">Reference proteome</keyword>
<organism evidence="1 2">
    <name type="scientific">Boeremia exigua</name>
    <dbReference type="NCBI Taxonomy" id="749465"/>
    <lineage>
        <taxon>Eukaryota</taxon>
        <taxon>Fungi</taxon>
        <taxon>Dikarya</taxon>
        <taxon>Ascomycota</taxon>
        <taxon>Pezizomycotina</taxon>
        <taxon>Dothideomycetes</taxon>
        <taxon>Pleosporomycetidae</taxon>
        <taxon>Pleosporales</taxon>
        <taxon>Pleosporineae</taxon>
        <taxon>Didymellaceae</taxon>
        <taxon>Boeremia</taxon>
    </lineage>
</organism>
<dbReference type="EMBL" id="JAPHNI010000831">
    <property type="protein sequence ID" value="KAJ8107948.1"/>
    <property type="molecule type" value="Genomic_DNA"/>
</dbReference>
<evidence type="ECO:0000313" key="1">
    <source>
        <dbReference type="EMBL" id="KAJ8107948.1"/>
    </source>
</evidence>